<reference evidence="3" key="1">
    <citation type="submission" date="2011-08" db="EMBL/GenBank/DDBJ databases">
        <authorList>
            <person name="Rombauts S."/>
        </authorList>
    </citation>
    <scope>NUCLEOTIDE SEQUENCE</scope>
    <source>
        <strain evidence="3">London</strain>
    </source>
</reference>
<accession>T1JWP9</accession>
<evidence type="ECO:0000313" key="3">
    <source>
        <dbReference type="Proteomes" id="UP000015104"/>
    </source>
</evidence>
<feature type="region of interest" description="Disordered" evidence="1">
    <location>
        <begin position="30"/>
        <end position="99"/>
    </location>
</feature>
<protein>
    <submittedName>
        <fullName evidence="2">Uncharacterized protein</fullName>
    </submittedName>
</protein>
<keyword evidence="3" id="KW-1185">Reference proteome</keyword>
<dbReference type="HOGENOM" id="CLU_2323336_0_0_1"/>
<dbReference type="EMBL" id="CAEY01000813">
    <property type="status" value="NOT_ANNOTATED_CDS"/>
    <property type="molecule type" value="Genomic_DNA"/>
</dbReference>
<feature type="compositionally biased region" description="Basic and acidic residues" evidence="1">
    <location>
        <begin position="38"/>
        <end position="82"/>
    </location>
</feature>
<organism evidence="2 3">
    <name type="scientific">Tetranychus urticae</name>
    <name type="common">Two-spotted spider mite</name>
    <dbReference type="NCBI Taxonomy" id="32264"/>
    <lineage>
        <taxon>Eukaryota</taxon>
        <taxon>Metazoa</taxon>
        <taxon>Ecdysozoa</taxon>
        <taxon>Arthropoda</taxon>
        <taxon>Chelicerata</taxon>
        <taxon>Arachnida</taxon>
        <taxon>Acari</taxon>
        <taxon>Acariformes</taxon>
        <taxon>Trombidiformes</taxon>
        <taxon>Prostigmata</taxon>
        <taxon>Eleutherengona</taxon>
        <taxon>Raphignathae</taxon>
        <taxon>Tetranychoidea</taxon>
        <taxon>Tetranychidae</taxon>
        <taxon>Tetranychus</taxon>
    </lineage>
</organism>
<proteinExistence type="predicted"/>
<dbReference type="Proteomes" id="UP000015104">
    <property type="component" value="Unassembled WGS sequence"/>
</dbReference>
<name>T1JWP9_TETUR</name>
<dbReference type="AlphaFoldDB" id="T1JWP9"/>
<evidence type="ECO:0000313" key="2">
    <source>
        <dbReference type="EnsemblMetazoa" id="tetur02g09040.1"/>
    </source>
</evidence>
<dbReference type="EnsemblMetazoa" id="tetur02g09040.1">
    <property type="protein sequence ID" value="tetur02g09040.1"/>
    <property type="gene ID" value="tetur02g09040"/>
</dbReference>
<reference evidence="2" key="2">
    <citation type="submission" date="2015-06" db="UniProtKB">
        <authorList>
            <consortium name="EnsemblMetazoa"/>
        </authorList>
    </citation>
    <scope>IDENTIFICATION</scope>
</reference>
<sequence>MLIKEKTFMISIDRLKDTFGRLRVNSSPLHFSSSLEVGKQRGEASAKKKQNQEQEQEQENKVKIGKEEIKGKKFITRSEKKANKMRPIIRPSPQFSVTG</sequence>
<evidence type="ECO:0000256" key="1">
    <source>
        <dbReference type="SAM" id="MobiDB-lite"/>
    </source>
</evidence>